<dbReference type="InterPro" id="IPR004827">
    <property type="entry name" value="bZIP"/>
</dbReference>
<keyword evidence="4" id="KW-0238">DNA-binding</keyword>
<reference evidence="10" key="2">
    <citation type="journal article" date="2022" name="Hortic Res">
        <title>The genome of Dioscorea zingiberensis sheds light on the biosynthesis, origin and evolution of the medicinally important diosgenin saponins.</title>
        <authorList>
            <person name="Li Y."/>
            <person name="Tan C."/>
            <person name="Li Z."/>
            <person name="Guo J."/>
            <person name="Li S."/>
            <person name="Chen X."/>
            <person name="Wang C."/>
            <person name="Dai X."/>
            <person name="Yang H."/>
            <person name="Song W."/>
            <person name="Hou L."/>
            <person name="Xu J."/>
            <person name="Tong Z."/>
            <person name="Xu A."/>
            <person name="Yuan X."/>
            <person name="Wang W."/>
            <person name="Yang Q."/>
            <person name="Chen L."/>
            <person name="Sun Z."/>
            <person name="Wang K."/>
            <person name="Pan B."/>
            <person name="Chen J."/>
            <person name="Bao Y."/>
            <person name="Liu F."/>
            <person name="Qi X."/>
            <person name="Gang D.R."/>
            <person name="Wen J."/>
            <person name="Li J."/>
        </authorList>
    </citation>
    <scope>NUCLEOTIDE SEQUENCE</scope>
    <source>
        <strain evidence="10">Dzin_1.0</strain>
    </source>
</reference>
<evidence type="ECO:0000256" key="2">
    <source>
        <dbReference type="ARBA" id="ARBA00022682"/>
    </source>
</evidence>
<evidence type="ECO:0000256" key="8">
    <source>
        <dbReference type="SAM" id="MobiDB-lite"/>
    </source>
</evidence>
<dbReference type="GO" id="GO:0045893">
    <property type="term" value="P:positive regulation of DNA-templated transcription"/>
    <property type="evidence" value="ECO:0007669"/>
    <property type="project" value="InterPro"/>
</dbReference>
<dbReference type="SUPFAM" id="SSF57959">
    <property type="entry name" value="Leucine zipper domain"/>
    <property type="match status" value="1"/>
</dbReference>
<dbReference type="Pfam" id="PF00170">
    <property type="entry name" value="bZIP_1"/>
    <property type="match status" value="1"/>
</dbReference>
<dbReference type="PROSITE" id="PS00036">
    <property type="entry name" value="BZIP_BASIC"/>
    <property type="match status" value="1"/>
</dbReference>
<evidence type="ECO:0000256" key="7">
    <source>
        <dbReference type="SAM" id="Coils"/>
    </source>
</evidence>
<evidence type="ECO:0000256" key="5">
    <source>
        <dbReference type="ARBA" id="ARBA00023163"/>
    </source>
</evidence>
<dbReference type="Gene3D" id="1.20.5.170">
    <property type="match status" value="1"/>
</dbReference>
<dbReference type="InterPro" id="IPR046347">
    <property type="entry name" value="bZIP_sf"/>
</dbReference>
<name>A0A9D5HCY9_9LILI</name>
<keyword evidence="2" id="KW-0938">Abscisic acid signaling pathway</keyword>
<organism evidence="10 11">
    <name type="scientific">Dioscorea zingiberensis</name>
    <dbReference type="NCBI Taxonomy" id="325984"/>
    <lineage>
        <taxon>Eukaryota</taxon>
        <taxon>Viridiplantae</taxon>
        <taxon>Streptophyta</taxon>
        <taxon>Embryophyta</taxon>
        <taxon>Tracheophyta</taxon>
        <taxon>Spermatophyta</taxon>
        <taxon>Magnoliopsida</taxon>
        <taxon>Liliopsida</taxon>
        <taxon>Dioscoreales</taxon>
        <taxon>Dioscoreaceae</taxon>
        <taxon>Dioscorea</taxon>
    </lineage>
</organism>
<keyword evidence="11" id="KW-1185">Reference proteome</keyword>
<protein>
    <recommendedName>
        <fullName evidence="9">BZIP domain-containing protein</fullName>
    </recommendedName>
</protein>
<reference evidence="10" key="1">
    <citation type="submission" date="2021-03" db="EMBL/GenBank/DDBJ databases">
        <authorList>
            <person name="Li Z."/>
            <person name="Yang C."/>
        </authorList>
    </citation>
    <scope>NUCLEOTIDE SEQUENCE</scope>
    <source>
        <strain evidence="10">Dzin_1.0</strain>
        <tissue evidence="10">Leaf</tissue>
    </source>
</reference>
<dbReference type="GO" id="GO:0003677">
    <property type="term" value="F:DNA binding"/>
    <property type="evidence" value="ECO:0007669"/>
    <property type="project" value="UniProtKB-KW"/>
</dbReference>
<dbReference type="InterPro" id="IPR043452">
    <property type="entry name" value="BZIP46-like"/>
</dbReference>
<evidence type="ECO:0000256" key="3">
    <source>
        <dbReference type="ARBA" id="ARBA00023015"/>
    </source>
</evidence>
<keyword evidence="3" id="KW-0805">Transcription regulation</keyword>
<feature type="domain" description="BZIP" evidence="9">
    <location>
        <begin position="149"/>
        <end position="205"/>
    </location>
</feature>
<feature type="coiled-coil region" evidence="7">
    <location>
        <begin position="163"/>
        <end position="201"/>
    </location>
</feature>
<dbReference type="GO" id="GO:0009738">
    <property type="term" value="P:abscisic acid-activated signaling pathway"/>
    <property type="evidence" value="ECO:0007669"/>
    <property type="project" value="UniProtKB-KW"/>
</dbReference>
<keyword evidence="6" id="KW-0539">Nucleus</keyword>
<dbReference type="OrthoDB" id="644067at2759"/>
<evidence type="ECO:0000256" key="1">
    <source>
        <dbReference type="ARBA" id="ARBA00004123"/>
    </source>
</evidence>
<dbReference type="AlphaFoldDB" id="A0A9D5HCY9"/>
<dbReference type="PANTHER" id="PTHR22952:SF392">
    <property type="entry name" value="BZIP TRANSCRIPTION FACTOR 12"/>
    <property type="match status" value="1"/>
</dbReference>
<proteinExistence type="predicted"/>
<dbReference type="Proteomes" id="UP001085076">
    <property type="component" value="Miscellaneous, Linkage group lg05"/>
</dbReference>
<dbReference type="SMART" id="SM00338">
    <property type="entry name" value="BRLZ"/>
    <property type="match status" value="1"/>
</dbReference>
<dbReference type="FunFam" id="1.20.5.170:FF:000036">
    <property type="entry name" value="ABSCISIC ACID-INSENSITIVE 5-like protein 2"/>
    <property type="match status" value="1"/>
</dbReference>
<accession>A0A9D5HCY9</accession>
<evidence type="ECO:0000313" key="10">
    <source>
        <dbReference type="EMBL" id="KAJ0971989.1"/>
    </source>
</evidence>
<sequence length="231" mass="25342">MASSRVMTSSSMAGSDITRLQSSASGDPSKGFGSVSVEDLLRNVSVEGASSASPLPGGKTMEDVWLDISTERKQEGGEGIEEVTLEDFLARAGAVMEEEVRDPSGPRIDSGIGIENRILGFGNVGDSGGRGGRGRGRKRLLMDPEDRAALQRQKRMIKNRESAARSRERKQAYTAELEALVTQLEEENVALLTQRDKERKERLNLLMKNIIPVTEGRKPRQPLRRTQSMQS</sequence>
<comment type="caution">
    <text evidence="10">The sequence shown here is derived from an EMBL/GenBank/DDBJ whole genome shotgun (WGS) entry which is preliminary data.</text>
</comment>
<dbReference type="GO" id="GO:0003700">
    <property type="term" value="F:DNA-binding transcription factor activity"/>
    <property type="evidence" value="ECO:0007669"/>
    <property type="project" value="InterPro"/>
</dbReference>
<dbReference type="GO" id="GO:0005634">
    <property type="term" value="C:nucleus"/>
    <property type="evidence" value="ECO:0007669"/>
    <property type="project" value="UniProtKB-SubCell"/>
</dbReference>
<feature type="compositionally biased region" description="Polar residues" evidence="8">
    <location>
        <begin position="1"/>
        <end position="26"/>
    </location>
</feature>
<dbReference type="PROSITE" id="PS50217">
    <property type="entry name" value="BZIP"/>
    <property type="match status" value="1"/>
</dbReference>
<evidence type="ECO:0000259" key="9">
    <source>
        <dbReference type="PROSITE" id="PS50217"/>
    </source>
</evidence>
<dbReference type="PANTHER" id="PTHR22952">
    <property type="entry name" value="CAMP-RESPONSE ELEMENT BINDING PROTEIN-RELATED"/>
    <property type="match status" value="1"/>
</dbReference>
<dbReference type="CDD" id="cd14707">
    <property type="entry name" value="bZIP_plant_BZIP46"/>
    <property type="match status" value="1"/>
</dbReference>
<dbReference type="EMBL" id="JAGGNH010000005">
    <property type="protein sequence ID" value="KAJ0971989.1"/>
    <property type="molecule type" value="Genomic_DNA"/>
</dbReference>
<feature type="region of interest" description="Disordered" evidence="8">
    <location>
        <begin position="1"/>
        <end position="34"/>
    </location>
</feature>
<comment type="subcellular location">
    <subcellularLocation>
        <location evidence="1">Nucleus</location>
    </subcellularLocation>
</comment>
<evidence type="ECO:0000313" key="11">
    <source>
        <dbReference type="Proteomes" id="UP001085076"/>
    </source>
</evidence>
<evidence type="ECO:0000256" key="6">
    <source>
        <dbReference type="ARBA" id="ARBA00023242"/>
    </source>
</evidence>
<evidence type="ECO:0000256" key="4">
    <source>
        <dbReference type="ARBA" id="ARBA00023125"/>
    </source>
</evidence>
<keyword evidence="5" id="KW-0804">Transcription</keyword>
<gene>
    <name evidence="10" type="ORF">J5N97_019948</name>
</gene>
<keyword evidence="7" id="KW-0175">Coiled coil</keyword>